<evidence type="ECO:0000313" key="10">
    <source>
        <dbReference type="EMBL" id="GBF79268.1"/>
    </source>
</evidence>
<dbReference type="Gene3D" id="3.90.180.10">
    <property type="entry name" value="Medium-chain alcohol dehydrogenases, catalytic domain"/>
    <property type="match status" value="1"/>
</dbReference>
<evidence type="ECO:0000259" key="9">
    <source>
        <dbReference type="SMART" id="SM00829"/>
    </source>
</evidence>
<evidence type="ECO:0000256" key="2">
    <source>
        <dbReference type="ARBA" id="ARBA00008072"/>
    </source>
</evidence>
<keyword evidence="11" id="KW-1185">Reference proteome</keyword>
<keyword evidence="6" id="KW-0560">Oxidoreductase</keyword>
<dbReference type="FunFam" id="3.90.180.10:FF:000018">
    <property type="entry name" value="NAD(P)-dependent alcohol dehydrogenase"/>
    <property type="match status" value="1"/>
</dbReference>
<evidence type="ECO:0000256" key="6">
    <source>
        <dbReference type="ARBA" id="ARBA00023002"/>
    </source>
</evidence>
<evidence type="ECO:0000256" key="3">
    <source>
        <dbReference type="ARBA" id="ARBA00022723"/>
    </source>
</evidence>
<dbReference type="InterPro" id="IPR036291">
    <property type="entry name" value="NAD(P)-bd_dom_sf"/>
</dbReference>
<dbReference type="GO" id="GO:0008106">
    <property type="term" value="F:alcohol dehydrogenase (NADP+) activity"/>
    <property type="evidence" value="ECO:0007669"/>
    <property type="project" value="UniProtKB-EC"/>
</dbReference>
<feature type="domain" description="Enoyl reductase (ER)" evidence="9">
    <location>
        <begin position="12"/>
        <end position="332"/>
    </location>
</feature>
<evidence type="ECO:0000256" key="1">
    <source>
        <dbReference type="ARBA" id="ARBA00001947"/>
    </source>
</evidence>
<evidence type="ECO:0000313" key="11">
    <source>
        <dbReference type="Proteomes" id="UP000287247"/>
    </source>
</evidence>
<name>A0A401IDA4_APHSA</name>
<dbReference type="Proteomes" id="UP000287247">
    <property type="component" value="Unassembled WGS sequence"/>
</dbReference>
<dbReference type="RefSeq" id="WP_125061045.1">
    <property type="nucleotide sequence ID" value="NZ_BDQK01000001.1"/>
</dbReference>
<dbReference type="FunFam" id="3.40.50.720:FF:000022">
    <property type="entry name" value="Cinnamyl alcohol dehydrogenase"/>
    <property type="match status" value="1"/>
</dbReference>
<comment type="cofactor">
    <cofactor evidence="1 8">
        <name>Zn(2+)</name>
        <dbReference type="ChEBI" id="CHEBI:29105"/>
    </cofactor>
</comment>
<dbReference type="PROSITE" id="PS00065">
    <property type="entry name" value="D_2_HYDROXYACID_DH_1"/>
    <property type="match status" value="1"/>
</dbReference>
<dbReference type="InterPro" id="IPR013149">
    <property type="entry name" value="ADH-like_C"/>
</dbReference>
<dbReference type="CDD" id="cd05283">
    <property type="entry name" value="CAD1"/>
    <property type="match status" value="1"/>
</dbReference>
<comment type="caution">
    <text evidence="10">The sequence shown here is derived from an EMBL/GenBank/DDBJ whole genome shotgun (WGS) entry which is preliminary data.</text>
</comment>
<dbReference type="PANTHER" id="PTHR42683">
    <property type="entry name" value="ALDEHYDE REDUCTASE"/>
    <property type="match status" value="1"/>
</dbReference>
<comment type="similarity">
    <text evidence="2 8">Belongs to the zinc-containing alcohol dehydrogenase family.</text>
</comment>
<dbReference type="Pfam" id="PF08240">
    <property type="entry name" value="ADH_N"/>
    <property type="match status" value="1"/>
</dbReference>
<gene>
    <name evidence="10" type="ORF">AsFPU1_0661</name>
</gene>
<dbReference type="InterPro" id="IPR029752">
    <property type="entry name" value="D-isomer_DH_CS1"/>
</dbReference>
<dbReference type="EC" id="1.1.1.2" evidence="7"/>
<dbReference type="SUPFAM" id="SSF50129">
    <property type="entry name" value="GroES-like"/>
    <property type="match status" value="1"/>
</dbReference>
<dbReference type="InterPro" id="IPR020843">
    <property type="entry name" value="ER"/>
</dbReference>
<dbReference type="SMART" id="SM00829">
    <property type="entry name" value="PKS_ER"/>
    <property type="match status" value="1"/>
</dbReference>
<keyword evidence="3 8" id="KW-0479">Metal-binding</keyword>
<evidence type="ECO:0000256" key="4">
    <source>
        <dbReference type="ARBA" id="ARBA00022833"/>
    </source>
</evidence>
<dbReference type="InterPro" id="IPR013154">
    <property type="entry name" value="ADH-like_N"/>
</dbReference>
<organism evidence="10 11">
    <name type="scientific">Aphanothece sacrum FPU1</name>
    <dbReference type="NCBI Taxonomy" id="1920663"/>
    <lineage>
        <taxon>Bacteria</taxon>
        <taxon>Bacillati</taxon>
        <taxon>Cyanobacteriota</taxon>
        <taxon>Cyanophyceae</taxon>
        <taxon>Oscillatoriophycideae</taxon>
        <taxon>Chroococcales</taxon>
        <taxon>Aphanothecaceae</taxon>
        <taxon>Aphanothece</taxon>
    </lineage>
</organism>
<proteinExistence type="inferred from homology"/>
<keyword evidence="4 8" id="KW-0862">Zinc</keyword>
<evidence type="ECO:0000256" key="8">
    <source>
        <dbReference type="RuleBase" id="RU361277"/>
    </source>
</evidence>
<evidence type="ECO:0000256" key="7">
    <source>
        <dbReference type="ARBA" id="ARBA00024074"/>
    </source>
</evidence>
<dbReference type="EMBL" id="BDQK01000001">
    <property type="protein sequence ID" value="GBF79268.1"/>
    <property type="molecule type" value="Genomic_DNA"/>
</dbReference>
<accession>A0A401IDA4</accession>
<dbReference type="SUPFAM" id="SSF51735">
    <property type="entry name" value="NAD(P)-binding Rossmann-fold domains"/>
    <property type="match status" value="1"/>
</dbReference>
<dbReference type="PROSITE" id="PS00059">
    <property type="entry name" value="ADH_ZINC"/>
    <property type="match status" value="1"/>
</dbReference>
<dbReference type="AlphaFoldDB" id="A0A401IDA4"/>
<evidence type="ECO:0000256" key="5">
    <source>
        <dbReference type="ARBA" id="ARBA00022857"/>
    </source>
</evidence>
<sequence>MVIQAYGVHQMGEALKPFEYDPGPLREEEVEINVEYCGICHSDLSMLNNEWGISQYPLVPGHEVVGKIGAVGEKVKTLSLGQTVGLGWFSRSCLTCEWCVGGDQNLCLTAEGTIVGRYGGFANKVRAHHGWVVPLPSGLNPQTAGPLFCGGITVFNPIIECGVQPTDRVGVIGIGGLGHMAIQFLHAWGCDVTAFSGSQNKEQEARNLGANHFINSRDSHALKSVENSFDFIISTVNADLNWNGYILALRPKGRLHFVGVTPNPISTQVFPLIVGQKSISASPFGSPRNVMKMLEFAARHHIEPMIETYPLENVNEALEKLRQGTPRYRLVLTV</sequence>
<dbReference type="InterPro" id="IPR002328">
    <property type="entry name" value="ADH_Zn_CS"/>
</dbReference>
<dbReference type="Gene3D" id="3.40.50.720">
    <property type="entry name" value="NAD(P)-binding Rossmann-like Domain"/>
    <property type="match status" value="1"/>
</dbReference>
<reference evidence="11" key="1">
    <citation type="submission" date="2017-05" db="EMBL/GenBank/DDBJ databases">
        <title>Physiological properties and genetic analysis related to exopolysaccharide production of fresh-water unicellular cyanobacterium Aphanothece sacrum, Suizenji Nori, that has been cultured as a food source in Japan.</title>
        <authorList>
            <person name="Kanesaki Y."/>
            <person name="Yoshikawa S."/>
            <person name="Ohki K."/>
        </authorList>
    </citation>
    <scope>NUCLEOTIDE SEQUENCE [LARGE SCALE GENOMIC DNA]</scope>
    <source>
        <strain evidence="11">FPU1</strain>
    </source>
</reference>
<dbReference type="GO" id="GO:0008270">
    <property type="term" value="F:zinc ion binding"/>
    <property type="evidence" value="ECO:0007669"/>
    <property type="project" value="InterPro"/>
</dbReference>
<keyword evidence="5" id="KW-0521">NADP</keyword>
<dbReference type="InterPro" id="IPR047109">
    <property type="entry name" value="CAD-like"/>
</dbReference>
<dbReference type="InterPro" id="IPR011032">
    <property type="entry name" value="GroES-like_sf"/>
</dbReference>
<dbReference type="OrthoDB" id="9770526at2"/>
<dbReference type="Pfam" id="PF00107">
    <property type="entry name" value="ADH_zinc_N"/>
    <property type="match status" value="1"/>
</dbReference>
<protein>
    <recommendedName>
        <fullName evidence="7">alcohol dehydrogenase (NADP(+))</fullName>
        <ecNumber evidence="7">1.1.1.2</ecNumber>
    </recommendedName>
</protein>